<protein>
    <recommendedName>
        <fullName evidence="1">HhH-GPD domain-containing protein</fullName>
    </recommendedName>
</protein>
<proteinExistence type="predicted"/>
<dbReference type="PANTHER" id="PTHR47203:SF1">
    <property type="entry name" value="HYPOTHETICAL BASE EXCISION DNA REPAIR PROTEIN (EUROFUNG)"/>
    <property type="match status" value="1"/>
</dbReference>
<sequence>MQYSLPFASFNRLAAVHQCLIEAFGTPPEHMRLDPVSQMVLAIISAQTRDEISGPAFLRLAQHCGRWEMLARMSPDEIEPVLYDVTRPERKAIALPRAVRGIIARRGRLTLDFLAEWPVGTAIDWLENLYGVGPKTSAATLNLSTLQRRALVVDTAHWRAALCLGLIPERADPAHAARMLDHLAPDEWGAADMTRHYVLMKQLGKTCCGHASSSSCPFSPICASSGLSVSRAVQGKRLEDWLRARARQVSSHPSVALRPGHDIASDGLS</sequence>
<keyword evidence="3" id="KW-1185">Reference proteome</keyword>
<dbReference type="Gene3D" id="1.10.340.30">
    <property type="entry name" value="Hypothetical protein, domain 2"/>
    <property type="match status" value="1"/>
</dbReference>
<gene>
    <name evidence="2" type="ORF">JHX88_01655</name>
</gene>
<dbReference type="Gene3D" id="1.10.1670.10">
    <property type="entry name" value="Helix-hairpin-Helix base-excision DNA repair enzymes (C-terminal)"/>
    <property type="match status" value="1"/>
</dbReference>
<feature type="domain" description="HhH-GPD" evidence="1">
    <location>
        <begin position="44"/>
        <end position="206"/>
    </location>
</feature>
<dbReference type="PANTHER" id="PTHR47203">
    <property type="match status" value="1"/>
</dbReference>
<dbReference type="SMART" id="SM00478">
    <property type="entry name" value="ENDO3c"/>
    <property type="match status" value="1"/>
</dbReference>
<evidence type="ECO:0000313" key="2">
    <source>
        <dbReference type="EMBL" id="WCR03508.1"/>
    </source>
</evidence>
<dbReference type="EMBL" id="CP067140">
    <property type="protein sequence ID" value="WCR03508.1"/>
    <property type="molecule type" value="Genomic_DNA"/>
</dbReference>
<organism evidence="2 3">
    <name type="scientific">Paracoccus saliphilus</name>
    <dbReference type="NCBI Taxonomy" id="405559"/>
    <lineage>
        <taxon>Bacteria</taxon>
        <taxon>Pseudomonadati</taxon>
        <taxon>Pseudomonadota</taxon>
        <taxon>Alphaproteobacteria</taxon>
        <taxon>Rhodobacterales</taxon>
        <taxon>Paracoccaceae</taxon>
        <taxon>Paracoccus</taxon>
    </lineage>
</organism>
<evidence type="ECO:0000259" key="1">
    <source>
        <dbReference type="SMART" id="SM00478"/>
    </source>
</evidence>
<evidence type="ECO:0000313" key="3">
    <source>
        <dbReference type="Proteomes" id="UP001215549"/>
    </source>
</evidence>
<dbReference type="InterPro" id="IPR003265">
    <property type="entry name" value="HhH-GPD_domain"/>
</dbReference>
<dbReference type="InterPro" id="IPR011257">
    <property type="entry name" value="DNA_glycosylase"/>
</dbReference>
<accession>A0ABY7S958</accession>
<dbReference type="RefSeq" id="WP_076522502.1">
    <property type="nucleotide sequence ID" value="NZ_CP067140.1"/>
</dbReference>
<dbReference type="InterPro" id="IPR023170">
    <property type="entry name" value="HhH_base_excis_C"/>
</dbReference>
<name>A0ABY7S958_9RHOB</name>
<dbReference type="Proteomes" id="UP001215549">
    <property type="component" value="Chromosome"/>
</dbReference>
<dbReference type="CDD" id="cd00056">
    <property type="entry name" value="ENDO3c"/>
    <property type="match status" value="1"/>
</dbReference>
<reference evidence="2 3" key="1">
    <citation type="submission" date="2021-01" db="EMBL/GenBank/DDBJ databases">
        <title>Biogeographic distribution of Paracoccus.</title>
        <authorList>
            <person name="Hollensteiner J."/>
            <person name="Leineberger J."/>
            <person name="Brinkhoff T."/>
            <person name="Daniel R."/>
        </authorList>
    </citation>
    <scope>NUCLEOTIDE SEQUENCE [LARGE SCALE GENOMIC DNA]</scope>
    <source>
        <strain evidence="2 3">DSM 18447</strain>
    </source>
</reference>
<dbReference type="SUPFAM" id="SSF48150">
    <property type="entry name" value="DNA-glycosylase"/>
    <property type="match status" value="1"/>
</dbReference>